<evidence type="ECO:0000256" key="1">
    <source>
        <dbReference type="SAM" id="Phobius"/>
    </source>
</evidence>
<keyword evidence="1" id="KW-1133">Transmembrane helix</keyword>
<keyword evidence="1" id="KW-0812">Transmembrane</keyword>
<comment type="caution">
    <text evidence="3">The sequence shown here is derived from an EMBL/GenBank/DDBJ whole genome shotgun (WGS) entry which is preliminary data.</text>
</comment>
<proteinExistence type="predicted"/>
<gene>
    <name evidence="3" type="ORF">A6A03_11455</name>
</gene>
<dbReference type="STRING" id="1707952.A6A03_11455"/>
<keyword evidence="4" id="KW-1185">Reference proteome</keyword>
<evidence type="ECO:0000313" key="3">
    <source>
        <dbReference type="EMBL" id="OAN46916.1"/>
    </source>
</evidence>
<keyword evidence="1" id="KW-0472">Membrane</keyword>
<accession>A0A178MEG8</accession>
<reference evidence="3 4" key="1">
    <citation type="submission" date="2016-04" db="EMBL/GenBank/DDBJ databases">
        <title>Chloroflexus islandicus sp. nov., a thermophilic filamentous anoxygenic phototrophic bacterium from geyser Strokkur (Iceland).</title>
        <authorList>
            <person name="Gaisin V.A."/>
            <person name="Kalashnikov A.M."/>
            <person name="Sukhacheva M.V."/>
            <person name="Grouzdev D.S."/>
            <person name="Ivanov T.M."/>
            <person name="Kuznetsov B."/>
            <person name="Gorlenko V.M."/>
        </authorList>
    </citation>
    <scope>NUCLEOTIDE SEQUENCE [LARGE SCALE GENOMIC DNA]</scope>
    <source>
        <strain evidence="4">isl-2</strain>
    </source>
</reference>
<feature type="transmembrane region" description="Helical" evidence="1">
    <location>
        <begin position="177"/>
        <end position="197"/>
    </location>
</feature>
<protein>
    <recommendedName>
        <fullName evidence="2">Protein-glutamine gamma-glutamyltransferase-like C-terminal domain-containing protein</fullName>
    </recommendedName>
</protein>
<name>A0A178MEG8_9CHLR</name>
<organism evidence="3 4">
    <name type="scientific">Chloroflexus islandicus</name>
    <dbReference type="NCBI Taxonomy" id="1707952"/>
    <lineage>
        <taxon>Bacteria</taxon>
        <taxon>Bacillati</taxon>
        <taxon>Chloroflexota</taxon>
        <taxon>Chloroflexia</taxon>
        <taxon>Chloroflexales</taxon>
        <taxon>Chloroflexineae</taxon>
        <taxon>Chloroflexaceae</taxon>
        <taxon>Chloroflexus</taxon>
    </lineage>
</organism>
<sequence>MKIMSVRQWLIIVLAVWWGWPALAAAQPADVSLADYDRLLRAVHAAAQRGDLLDVQALAAELAAIKQVRMPDGQLAQVDQSWLTAALASGDPDLPAIAARLGALIDALAPPATVPAEAALRQWQAVYNEPPFNREGEGWFTRFLNWLFDLLDQLSPDLPDVPVPEGAGANPAAFTPVVWAILGIAAVLIVGLLVFWARGVRRTLRAPVKAPAGDGEDPVTYSEAQRLAAEARQAGDRRSAVRYLYLAALLWLDEQGLLRYERSLTNREHLHRLRSQPPVRDLLAPVVATFDAVWYGFQPIDDQAFARYEQQVAAVQSLTKSAGTAS</sequence>
<dbReference type="EMBL" id="LWQS01000041">
    <property type="protein sequence ID" value="OAN46916.1"/>
    <property type="molecule type" value="Genomic_DNA"/>
</dbReference>
<evidence type="ECO:0000313" key="4">
    <source>
        <dbReference type="Proteomes" id="UP000078287"/>
    </source>
</evidence>
<evidence type="ECO:0000259" key="2">
    <source>
        <dbReference type="Pfam" id="PF13559"/>
    </source>
</evidence>
<dbReference type="AlphaFoldDB" id="A0A178MEG8"/>
<dbReference type="Pfam" id="PF13559">
    <property type="entry name" value="DUF4129"/>
    <property type="match status" value="1"/>
</dbReference>
<feature type="domain" description="Protein-glutamine gamma-glutamyltransferase-like C-terminal" evidence="2">
    <location>
        <begin position="244"/>
        <end position="311"/>
    </location>
</feature>
<dbReference type="Proteomes" id="UP000078287">
    <property type="component" value="Unassembled WGS sequence"/>
</dbReference>
<dbReference type="InterPro" id="IPR025403">
    <property type="entry name" value="TgpA-like_C"/>
</dbReference>